<dbReference type="GO" id="GO:0071949">
    <property type="term" value="F:FAD binding"/>
    <property type="evidence" value="ECO:0007669"/>
    <property type="project" value="TreeGrafter"/>
</dbReference>
<evidence type="ECO:0000313" key="10">
    <source>
        <dbReference type="EMBL" id="SDF80784.1"/>
    </source>
</evidence>
<proteinExistence type="inferred from homology"/>
<name>A0A1G7P3I2_9BACT</name>
<dbReference type="EMBL" id="FNBX01000014">
    <property type="protein sequence ID" value="SDF80784.1"/>
    <property type="molecule type" value="Genomic_DNA"/>
</dbReference>
<dbReference type="InterPro" id="IPR003171">
    <property type="entry name" value="Mehydrof_redctse-like"/>
</dbReference>
<evidence type="ECO:0000256" key="7">
    <source>
        <dbReference type="ARBA" id="ARBA00034478"/>
    </source>
</evidence>
<dbReference type="GO" id="GO:0035999">
    <property type="term" value="P:tetrahydrofolate interconversion"/>
    <property type="evidence" value="ECO:0007669"/>
    <property type="project" value="UniProtKB-UniPathway"/>
</dbReference>
<dbReference type="PANTHER" id="PTHR45754:SF3">
    <property type="entry name" value="METHYLENETETRAHYDROFOLATE REDUCTASE (NADPH)"/>
    <property type="match status" value="1"/>
</dbReference>
<sequence length="303" mass="32629">MNIGRKIRAVGAPFCSLEFFPPADAAQLPAFYATVERLRALDPLFVSVTYGAGGARQQNTLTVTAELARRGFTAMAHLTCVGAEPESIAGFLQALRAAGVDNVLALRGDPPANRPEDKPWDWSRAHFHHAADLVAFARQREPGMGIGVAAYPAPHPESPSFAEDRRRTAEKLRAGADFALTQLFFDAREYEDLVARLRAQGIAIPIVPGILPIQSFDSLRRVLALCGANIPGKLYLDLEAADARGGAQAVREVGLAFAVRQIRRLLESGAPGVHLYTLNKADLCLRLAQETGLSHDKACAPSS</sequence>
<dbReference type="GO" id="GO:0106312">
    <property type="term" value="F:methylenetetrahydrofolate reductase (NADH) activity"/>
    <property type="evidence" value="ECO:0007669"/>
    <property type="project" value="UniProtKB-EC"/>
</dbReference>
<evidence type="ECO:0000256" key="6">
    <source>
        <dbReference type="ARBA" id="ARBA00023002"/>
    </source>
</evidence>
<keyword evidence="5 9" id="KW-0274">FAD</keyword>
<dbReference type="Gene3D" id="3.20.20.220">
    <property type="match status" value="1"/>
</dbReference>
<dbReference type="AlphaFoldDB" id="A0A1G7P3I2"/>
<evidence type="ECO:0000256" key="3">
    <source>
        <dbReference type="ARBA" id="ARBA00006743"/>
    </source>
</evidence>
<protein>
    <recommendedName>
        <fullName evidence="9">Methylenetetrahydrofolate reductase</fullName>
    </recommendedName>
</protein>
<reference evidence="11" key="1">
    <citation type="submission" date="2016-10" db="EMBL/GenBank/DDBJ databases">
        <authorList>
            <person name="Varghese N."/>
            <person name="Submissions S."/>
        </authorList>
    </citation>
    <scope>NUCLEOTIDE SEQUENCE [LARGE SCALE GENOMIC DNA]</scope>
    <source>
        <strain evidence="11">KHC7</strain>
    </source>
</reference>
<keyword evidence="6 9" id="KW-0560">Oxidoreductase</keyword>
<accession>A0A1G7P3I2</accession>
<dbReference type="Pfam" id="PF02219">
    <property type="entry name" value="MTHFR"/>
    <property type="match status" value="1"/>
</dbReference>
<comment type="pathway">
    <text evidence="2 9">One-carbon metabolism; tetrahydrofolate interconversion.</text>
</comment>
<evidence type="ECO:0000313" key="11">
    <source>
        <dbReference type="Proteomes" id="UP000199355"/>
    </source>
</evidence>
<organism evidence="10 11">
    <name type="scientific">Desulfovibrio legallii</name>
    <dbReference type="NCBI Taxonomy" id="571438"/>
    <lineage>
        <taxon>Bacteria</taxon>
        <taxon>Pseudomonadati</taxon>
        <taxon>Thermodesulfobacteriota</taxon>
        <taxon>Desulfovibrionia</taxon>
        <taxon>Desulfovibrionales</taxon>
        <taxon>Desulfovibrionaceae</taxon>
        <taxon>Desulfovibrio</taxon>
    </lineage>
</organism>
<dbReference type="Proteomes" id="UP000199355">
    <property type="component" value="Unassembled WGS sequence"/>
</dbReference>
<comment type="similarity">
    <text evidence="3 9">Belongs to the methylenetetrahydrofolate reductase family.</text>
</comment>
<evidence type="ECO:0000256" key="5">
    <source>
        <dbReference type="ARBA" id="ARBA00022827"/>
    </source>
</evidence>
<dbReference type="SUPFAM" id="SSF51730">
    <property type="entry name" value="FAD-linked oxidoreductase"/>
    <property type="match status" value="1"/>
</dbReference>
<dbReference type="OrthoDB" id="9812555at2"/>
<evidence type="ECO:0000256" key="8">
    <source>
        <dbReference type="ARBA" id="ARBA00048628"/>
    </source>
</evidence>
<gene>
    <name evidence="10" type="ORF">SAMN05192586_11423</name>
</gene>
<evidence type="ECO:0000256" key="9">
    <source>
        <dbReference type="RuleBase" id="RU003862"/>
    </source>
</evidence>
<comment type="cofactor">
    <cofactor evidence="1 9">
        <name>FAD</name>
        <dbReference type="ChEBI" id="CHEBI:57692"/>
    </cofactor>
</comment>
<evidence type="ECO:0000256" key="2">
    <source>
        <dbReference type="ARBA" id="ARBA00004777"/>
    </source>
</evidence>
<dbReference type="CDD" id="cd00537">
    <property type="entry name" value="MTHFR"/>
    <property type="match status" value="1"/>
</dbReference>
<dbReference type="RefSeq" id="WP_092154433.1">
    <property type="nucleotide sequence ID" value="NZ_FNBX01000014.1"/>
</dbReference>
<dbReference type="UniPathway" id="UPA00193"/>
<evidence type="ECO:0000256" key="4">
    <source>
        <dbReference type="ARBA" id="ARBA00022630"/>
    </source>
</evidence>
<dbReference type="STRING" id="571438.SAMN05192586_11423"/>
<comment type="catalytic activity">
    <reaction evidence="8">
        <text>(6S)-5-methyl-5,6,7,8-tetrahydrofolate + NAD(+) = (6R)-5,10-methylene-5,6,7,8-tetrahydrofolate + NADH + H(+)</text>
        <dbReference type="Rhea" id="RHEA:19821"/>
        <dbReference type="ChEBI" id="CHEBI:15378"/>
        <dbReference type="ChEBI" id="CHEBI:15636"/>
        <dbReference type="ChEBI" id="CHEBI:18608"/>
        <dbReference type="ChEBI" id="CHEBI:57540"/>
        <dbReference type="ChEBI" id="CHEBI:57945"/>
        <dbReference type="EC" id="1.5.1.54"/>
    </reaction>
    <physiologicalReaction direction="right-to-left" evidence="8">
        <dbReference type="Rhea" id="RHEA:19823"/>
    </physiologicalReaction>
</comment>
<dbReference type="GO" id="GO:0005829">
    <property type="term" value="C:cytosol"/>
    <property type="evidence" value="ECO:0007669"/>
    <property type="project" value="TreeGrafter"/>
</dbReference>
<keyword evidence="11" id="KW-1185">Reference proteome</keyword>
<keyword evidence="4 9" id="KW-0285">Flavoprotein</keyword>
<evidence type="ECO:0000256" key="1">
    <source>
        <dbReference type="ARBA" id="ARBA00001974"/>
    </source>
</evidence>
<comment type="pathway">
    <text evidence="7">Amino-acid biosynthesis; L-methionine biosynthesis via de novo pathway.</text>
</comment>
<dbReference type="PANTHER" id="PTHR45754">
    <property type="entry name" value="METHYLENETETRAHYDROFOLATE REDUCTASE"/>
    <property type="match status" value="1"/>
</dbReference>
<dbReference type="GO" id="GO:0009086">
    <property type="term" value="P:methionine biosynthetic process"/>
    <property type="evidence" value="ECO:0007669"/>
    <property type="project" value="TreeGrafter"/>
</dbReference>
<dbReference type="InterPro" id="IPR029041">
    <property type="entry name" value="FAD-linked_oxidoreductase-like"/>
</dbReference>